<keyword evidence="1" id="KW-0175">Coiled coil</keyword>
<feature type="region of interest" description="Disordered" evidence="2">
    <location>
        <begin position="685"/>
        <end position="711"/>
    </location>
</feature>
<dbReference type="GO" id="GO:0051015">
    <property type="term" value="F:actin filament binding"/>
    <property type="evidence" value="ECO:0007669"/>
    <property type="project" value="TreeGrafter"/>
</dbReference>
<dbReference type="Gene3D" id="1.25.10.10">
    <property type="entry name" value="Leucine-rich Repeat Variant"/>
    <property type="match status" value="1"/>
</dbReference>
<dbReference type="InterPro" id="IPR011989">
    <property type="entry name" value="ARM-like"/>
</dbReference>
<evidence type="ECO:0000313" key="4">
    <source>
        <dbReference type="Proteomes" id="UP000675881"/>
    </source>
</evidence>
<feature type="region of interest" description="Disordered" evidence="2">
    <location>
        <begin position="365"/>
        <end position="429"/>
    </location>
</feature>
<dbReference type="EMBL" id="HG994585">
    <property type="protein sequence ID" value="CAF2985848.1"/>
    <property type="molecule type" value="Genomic_DNA"/>
</dbReference>
<dbReference type="InterPro" id="IPR010473">
    <property type="entry name" value="GTPase-bd"/>
</dbReference>
<gene>
    <name evidence="3" type="ORF">LSAA_11149</name>
</gene>
<feature type="region of interest" description="Disordered" evidence="2">
    <location>
        <begin position="466"/>
        <end position="575"/>
    </location>
</feature>
<feature type="coiled-coil region" evidence="1">
    <location>
        <begin position="288"/>
        <end position="336"/>
    </location>
</feature>
<evidence type="ECO:0000256" key="2">
    <source>
        <dbReference type="SAM" id="MobiDB-lite"/>
    </source>
</evidence>
<evidence type="ECO:0000256" key="1">
    <source>
        <dbReference type="SAM" id="Coils"/>
    </source>
</evidence>
<feature type="compositionally biased region" description="Low complexity" evidence="2">
    <location>
        <begin position="366"/>
        <end position="377"/>
    </location>
</feature>
<accession>A0A7R8D0L6</accession>
<feature type="compositionally biased region" description="Basic and acidic residues" evidence="2">
    <location>
        <begin position="618"/>
        <end position="629"/>
    </location>
</feature>
<dbReference type="GO" id="GO:0016477">
    <property type="term" value="P:cell migration"/>
    <property type="evidence" value="ECO:0007669"/>
    <property type="project" value="TreeGrafter"/>
</dbReference>
<proteinExistence type="predicted"/>
<feature type="region of interest" description="Disordered" evidence="2">
    <location>
        <begin position="837"/>
        <end position="885"/>
    </location>
</feature>
<feature type="region of interest" description="Disordered" evidence="2">
    <location>
        <begin position="754"/>
        <end position="777"/>
    </location>
</feature>
<feature type="compositionally biased region" description="Polar residues" evidence="2">
    <location>
        <begin position="417"/>
        <end position="429"/>
    </location>
</feature>
<evidence type="ECO:0000313" key="3">
    <source>
        <dbReference type="EMBL" id="CAF2985848.1"/>
    </source>
</evidence>
<dbReference type="PANTHER" id="PTHR45857:SF9">
    <property type="entry name" value="MULTIPLE WING HAIRS, ISOFORM C"/>
    <property type="match status" value="1"/>
</dbReference>
<dbReference type="PROSITE" id="PS51232">
    <property type="entry name" value="GBD_FH3"/>
    <property type="match status" value="1"/>
</dbReference>
<keyword evidence="4" id="KW-1185">Reference proteome</keyword>
<feature type="compositionally biased region" description="Low complexity" evidence="2">
    <location>
        <begin position="688"/>
        <end position="710"/>
    </location>
</feature>
<dbReference type="GO" id="GO:0005829">
    <property type="term" value="C:cytosol"/>
    <property type="evidence" value="ECO:0007669"/>
    <property type="project" value="TreeGrafter"/>
</dbReference>
<dbReference type="GO" id="GO:0030866">
    <property type="term" value="P:cortical actin cytoskeleton organization"/>
    <property type="evidence" value="ECO:0007669"/>
    <property type="project" value="TreeGrafter"/>
</dbReference>
<dbReference type="InterPro" id="IPR010472">
    <property type="entry name" value="FH3_dom"/>
</dbReference>
<dbReference type="Pfam" id="PF06367">
    <property type="entry name" value="Drf_FH3"/>
    <property type="match status" value="1"/>
</dbReference>
<feature type="region of interest" description="Disordered" evidence="2">
    <location>
        <begin position="605"/>
        <end position="632"/>
    </location>
</feature>
<dbReference type="InterPro" id="IPR043592">
    <property type="entry name" value="FMNL_animal"/>
</dbReference>
<dbReference type="SMART" id="SM01140">
    <property type="entry name" value="Drf_GBD"/>
    <property type="match status" value="1"/>
</dbReference>
<protein>
    <submittedName>
        <fullName evidence="3">(salmon louse) hypothetical protein</fullName>
    </submittedName>
</protein>
<dbReference type="OrthoDB" id="6382387at2759"/>
<feature type="compositionally biased region" description="Basic and acidic residues" evidence="2">
    <location>
        <begin position="1"/>
        <end position="19"/>
    </location>
</feature>
<dbReference type="SMART" id="SM01139">
    <property type="entry name" value="Drf_FH3"/>
    <property type="match status" value="1"/>
</dbReference>
<reference evidence="3" key="1">
    <citation type="submission" date="2021-02" db="EMBL/GenBank/DDBJ databases">
        <authorList>
            <person name="Bekaert M."/>
        </authorList>
    </citation>
    <scope>NUCLEOTIDE SEQUENCE</scope>
    <source>
        <strain evidence="3">IoA-00</strain>
    </source>
</reference>
<dbReference type="Proteomes" id="UP000675881">
    <property type="component" value="Chromosome 6"/>
</dbReference>
<feature type="compositionally biased region" description="Basic and acidic residues" evidence="2">
    <location>
        <begin position="560"/>
        <end position="570"/>
    </location>
</feature>
<feature type="region of interest" description="Disordered" evidence="2">
    <location>
        <begin position="1"/>
        <end position="22"/>
    </location>
</feature>
<dbReference type="SUPFAM" id="SSF48371">
    <property type="entry name" value="ARM repeat"/>
    <property type="match status" value="1"/>
</dbReference>
<dbReference type="InterPro" id="IPR014768">
    <property type="entry name" value="GBD/FH3_dom"/>
</dbReference>
<feature type="compositionally biased region" description="Basic and acidic residues" evidence="2">
    <location>
        <begin position="525"/>
        <end position="541"/>
    </location>
</feature>
<sequence>MDWHGRKREEMQEQQERRPPVYNSEDYVAGLKKFCKLTGLQLYLGEEEEEELQNGSKITIKTSSPLSTNNSTEMGLRQFSNISELLAKLKGDLNLSFPSFIREFIGSSNDGALEQTMLCFKRALNDEFEILVCLKICSRSDDGVQRLAEHPSGLFTIAVCVMSNYSKSRVLSLQLLARLCDAQGGHKQVSDSISMLRLRFGEPVRFKFLVGMLNSYNSSAFQISCLRFLNRFIETSKDSREKILIQTELEEAGFDTCPLKKLIASNSVSRSDLLKEELNRWSQNYVDVNGLVKKLLDAERANRKLREEIAVLKEKNRHMETEREELKSDYNRLQKENTRLRRPSSLVTILNSNVVTEDNRTIITCSSSSSVSPSNSPKIVPDSGLSSNSSTHEETKSLSDDSSSHQKETTEEEDDLSPNTLENPSLQSENIRVNVKKTISKFNREAAIRSRNDVANNRVDRVVVETTPNSFTRTPSPPPRCIGETIKAGDIDSFGVPLQTPHPPSRSRKTKSSSNTNINASLVTDGRKDSKSFKENWDVGKSHHRSSSLSSDESSDEKEESIYDPEHQVKSNDNTLETVSARSFGCFVRPSITNEVVGVRRHKSFFNGSKPRTRHGKPKDVMRRSESFHQGRSYSVERLSDDPFHPNNFQRHLSAATAAAAAAASPPKKSSLSKSKSMEFLKAKLLSRKPSSVKSKNNKSNSASSHSNSNLCQQHPGFWSAIPSYRSSDYVSNLNRENSSRNCSYDWRQDTPFWNKKNSNSQVPPPPPSVPPPPPMDDWLPPSSPAFRNGWMMQGNPNRKFPLPNLFHPSDYRQQPASYAFEESTTDLADRLEITELTDEEPEIPSPDYVGNSSNNIDGSFSSSKSGNSASQQARNILDMPSGLY</sequence>
<dbReference type="GO" id="GO:0031267">
    <property type="term" value="F:small GTPase binding"/>
    <property type="evidence" value="ECO:0007669"/>
    <property type="project" value="InterPro"/>
</dbReference>
<feature type="compositionally biased region" description="Basic and acidic residues" evidence="2">
    <location>
        <begin position="391"/>
        <end position="409"/>
    </location>
</feature>
<dbReference type="PANTHER" id="PTHR45857">
    <property type="entry name" value="FORMIN-LIKE PROTEIN"/>
    <property type="match status" value="1"/>
</dbReference>
<name>A0A7R8D0L6_LEPSM</name>
<dbReference type="InterPro" id="IPR016024">
    <property type="entry name" value="ARM-type_fold"/>
</dbReference>
<dbReference type="AlphaFoldDB" id="A0A7R8D0L6"/>
<feature type="compositionally biased region" description="Low complexity" evidence="2">
    <location>
        <begin position="851"/>
        <end position="871"/>
    </location>
</feature>
<organism evidence="3 4">
    <name type="scientific">Lepeophtheirus salmonis</name>
    <name type="common">Salmon louse</name>
    <name type="synonym">Caligus salmonis</name>
    <dbReference type="NCBI Taxonomy" id="72036"/>
    <lineage>
        <taxon>Eukaryota</taxon>
        <taxon>Metazoa</taxon>
        <taxon>Ecdysozoa</taxon>
        <taxon>Arthropoda</taxon>
        <taxon>Crustacea</taxon>
        <taxon>Multicrustacea</taxon>
        <taxon>Hexanauplia</taxon>
        <taxon>Copepoda</taxon>
        <taxon>Siphonostomatoida</taxon>
        <taxon>Caligidae</taxon>
        <taxon>Lepeophtheirus</taxon>
    </lineage>
</organism>
<feature type="compositionally biased region" description="Pro residues" evidence="2">
    <location>
        <begin position="763"/>
        <end position="776"/>
    </location>
</feature>
<dbReference type="GO" id="GO:0008360">
    <property type="term" value="P:regulation of cell shape"/>
    <property type="evidence" value="ECO:0007669"/>
    <property type="project" value="TreeGrafter"/>
</dbReference>